<reference evidence="2 3" key="1">
    <citation type="journal article" date="2019" name="Int. J. Syst. Evol. Microbiol.">
        <title>The Global Catalogue of Microorganisms (GCM) 10K type strain sequencing project: providing services to taxonomists for standard genome sequencing and annotation.</title>
        <authorList>
            <consortium name="The Broad Institute Genomics Platform"/>
            <consortium name="The Broad Institute Genome Sequencing Center for Infectious Disease"/>
            <person name="Wu L."/>
            <person name="Ma J."/>
        </authorList>
    </citation>
    <scope>NUCLEOTIDE SEQUENCE [LARGE SCALE GENOMIC DNA]</scope>
    <source>
        <strain evidence="2 3">JCM 16378</strain>
    </source>
</reference>
<accession>A0ABN3UVA0</accession>
<evidence type="ECO:0000313" key="2">
    <source>
        <dbReference type="EMBL" id="GAA2738953.1"/>
    </source>
</evidence>
<feature type="region of interest" description="Disordered" evidence="1">
    <location>
        <begin position="1"/>
        <end position="62"/>
    </location>
</feature>
<evidence type="ECO:0000256" key="1">
    <source>
        <dbReference type="SAM" id="MobiDB-lite"/>
    </source>
</evidence>
<evidence type="ECO:0008006" key="4">
    <source>
        <dbReference type="Google" id="ProtNLM"/>
    </source>
</evidence>
<dbReference type="Proteomes" id="UP001501326">
    <property type="component" value="Unassembled WGS sequence"/>
</dbReference>
<feature type="compositionally biased region" description="Basic and acidic residues" evidence="1">
    <location>
        <begin position="40"/>
        <end position="55"/>
    </location>
</feature>
<sequence>MAYWFNVDTHQVESDDDKSQGAQLMGPYDSQEAAASALESAKKNTEDWDAEDRAWNEGTADS</sequence>
<proteinExistence type="predicted"/>
<gene>
    <name evidence="2" type="ORF">GCM10009867_32950</name>
</gene>
<evidence type="ECO:0000313" key="3">
    <source>
        <dbReference type="Proteomes" id="UP001501326"/>
    </source>
</evidence>
<organism evidence="2 3">
    <name type="scientific">Pedococcus aerophilus</name>
    <dbReference type="NCBI Taxonomy" id="436356"/>
    <lineage>
        <taxon>Bacteria</taxon>
        <taxon>Bacillati</taxon>
        <taxon>Actinomycetota</taxon>
        <taxon>Actinomycetes</taxon>
        <taxon>Micrococcales</taxon>
        <taxon>Intrasporangiaceae</taxon>
        <taxon>Pedococcus</taxon>
    </lineage>
</organism>
<feature type="compositionally biased region" description="Basic and acidic residues" evidence="1">
    <location>
        <begin position="10"/>
        <end position="19"/>
    </location>
</feature>
<dbReference type="EMBL" id="BAAARN010000004">
    <property type="protein sequence ID" value="GAA2738953.1"/>
    <property type="molecule type" value="Genomic_DNA"/>
</dbReference>
<comment type="caution">
    <text evidence="2">The sequence shown here is derived from an EMBL/GenBank/DDBJ whole genome shotgun (WGS) entry which is preliminary data.</text>
</comment>
<protein>
    <recommendedName>
        <fullName evidence="4">Methionine aminopeptidase</fullName>
    </recommendedName>
</protein>
<dbReference type="RefSeq" id="WP_344195408.1">
    <property type="nucleotide sequence ID" value="NZ_BAAARN010000004.1"/>
</dbReference>
<name>A0ABN3UVA0_9MICO</name>
<keyword evidence="3" id="KW-1185">Reference proteome</keyword>